<evidence type="ECO:0000313" key="1">
    <source>
        <dbReference type="EMBL" id="WVN90136.1"/>
    </source>
</evidence>
<dbReference type="RefSeq" id="XP_066070836.1">
    <property type="nucleotide sequence ID" value="XM_066214739.1"/>
</dbReference>
<accession>A0AAJ8M3Z8</accession>
<organism evidence="1 2">
    <name type="scientific">Cryptococcus depauperatus CBS 7841</name>
    <dbReference type="NCBI Taxonomy" id="1295531"/>
    <lineage>
        <taxon>Eukaryota</taxon>
        <taxon>Fungi</taxon>
        <taxon>Dikarya</taxon>
        <taxon>Basidiomycota</taxon>
        <taxon>Agaricomycotina</taxon>
        <taxon>Tremellomycetes</taxon>
        <taxon>Tremellales</taxon>
        <taxon>Cryptococcaceae</taxon>
        <taxon>Cryptococcus</taxon>
    </lineage>
</organism>
<evidence type="ECO:0000313" key="2">
    <source>
        <dbReference type="Proteomes" id="UP000094043"/>
    </source>
</evidence>
<dbReference type="Proteomes" id="UP000094043">
    <property type="component" value="Chromosome 7"/>
</dbReference>
<dbReference type="AlphaFoldDB" id="A0AAJ8M3Z8"/>
<proteinExistence type="predicted"/>
<dbReference type="KEGG" id="cdep:91089580"/>
<dbReference type="GeneID" id="91089580"/>
<gene>
    <name evidence="1" type="ORF">L203_105371</name>
</gene>
<reference evidence="1" key="1">
    <citation type="submission" date="2016-06" db="EMBL/GenBank/DDBJ databases">
        <authorList>
            <person name="Cuomo C."/>
            <person name="Litvintseva A."/>
            <person name="Heitman J."/>
            <person name="Chen Y."/>
            <person name="Sun S."/>
            <person name="Springer D."/>
            <person name="Dromer F."/>
            <person name="Young S."/>
            <person name="Zeng Q."/>
            <person name="Chapman S."/>
            <person name="Gujja S."/>
            <person name="Saif S."/>
            <person name="Birren B."/>
        </authorList>
    </citation>
    <scope>NUCLEOTIDE SEQUENCE</scope>
    <source>
        <strain evidence="1">CBS 7841</strain>
    </source>
</reference>
<name>A0AAJ8M3Z8_9TREE</name>
<sequence length="122" mass="13261">MNLFKMPLNIDHFEIHHPYVNPQELPFPTYTLPGGGRCAVYPNVKTRYRGPNVGFGAGLMGMPHPLGTPLAWGAGTGIDNTAAAWRRYYGLGGYLTGYPLHGRMPGNPGIGPGYFSGWGIRD</sequence>
<dbReference type="EMBL" id="CP143790">
    <property type="protein sequence ID" value="WVN90136.1"/>
    <property type="molecule type" value="Genomic_DNA"/>
</dbReference>
<reference evidence="1" key="2">
    <citation type="journal article" date="2022" name="Elife">
        <title>Obligate sexual reproduction of a homothallic fungus closely related to the Cryptococcus pathogenic species complex.</title>
        <authorList>
            <person name="Passer A.R."/>
            <person name="Clancey S.A."/>
            <person name="Shea T."/>
            <person name="David-Palma M."/>
            <person name="Averette A.F."/>
            <person name="Boekhout T."/>
            <person name="Porcel B.M."/>
            <person name="Nowrousian M."/>
            <person name="Cuomo C.A."/>
            <person name="Sun S."/>
            <person name="Heitman J."/>
            <person name="Coelho M.A."/>
        </authorList>
    </citation>
    <scope>NUCLEOTIDE SEQUENCE</scope>
    <source>
        <strain evidence="1">CBS 7841</strain>
    </source>
</reference>
<protein>
    <submittedName>
        <fullName evidence="1">Uncharacterized protein</fullName>
    </submittedName>
</protein>
<reference evidence="1" key="3">
    <citation type="submission" date="2024-01" db="EMBL/GenBank/DDBJ databases">
        <authorList>
            <person name="Coelho M.A."/>
            <person name="David-Palma M."/>
            <person name="Shea T."/>
            <person name="Sun S."/>
            <person name="Cuomo C.A."/>
            <person name="Heitman J."/>
        </authorList>
    </citation>
    <scope>NUCLEOTIDE SEQUENCE</scope>
    <source>
        <strain evidence="1">CBS 7841</strain>
    </source>
</reference>
<keyword evidence="2" id="KW-1185">Reference proteome</keyword>